<dbReference type="KEGG" id="sml:Smlt1660"/>
<evidence type="ECO:0000256" key="3">
    <source>
        <dbReference type="SAM" id="MobiDB-lite"/>
    </source>
</evidence>
<dbReference type="eggNOG" id="COG0338">
    <property type="taxonomic scope" value="Bacteria"/>
</dbReference>
<dbReference type="Gene3D" id="1.10.1020.10">
    <property type="entry name" value="Adenine-specific Methyltransferase, Domain 2"/>
    <property type="match status" value="1"/>
</dbReference>
<feature type="region of interest" description="Disordered" evidence="3">
    <location>
        <begin position="89"/>
        <end position="112"/>
    </location>
</feature>
<sequence>MRPYPAQMEVLNDINGELVSLYRCVRHHLDEFVRMFRWSLVSRQMFEWAQMERPETLTDIQRAARFYYLQKLALGGKVQGQSFGVVTAGGPRLNPPAHRGRAKRGASEMREPQGVQRFCTRPLQMYRYALVGCRFGPEAGLDSIRRSAV</sequence>
<dbReference type="GO" id="GO:0032259">
    <property type="term" value="P:methylation"/>
    <property type="evidence" value="ECO:0007669"/>
    <property type="project" value="UniProtKB-KW"/>
</dbReference>
<dbReference type="InterPro" id="IPR029063">
    <property type="entry name" value="SAM-dependent_MTases_sf"/>
</dbReference>
<dbReference type="EnsemblBacteria" id="CAQ45188">
    <property type="protein sequence ID" value="CAQ45188"/>
    <property type="gene ID" value="Smlt1660"/>
</dbReference>
<dbReference type="EMBL" id="AM743169">
    <property type="protein sequence ID" value="CAQ45188.1"/>
    <property type="molecule type" value="Genomic_DNA"/>
</dbReference>
<keyword evidence="4" id="KW-0808">Transferase</keyword>
<keyword evidence="4" id="KW-0489">Methyltransferase</keyword>
<organism evidence="4 5">
    <name type="scientific">Stenotrophomonas maltophilia (strain K279a)</name>
    <dbReference type="NCBI Taxonomy" id="522373"/>
    <lineage>
        <taxon>Bacteria</taxon>
        <taxon>Pseudomonadati</taxon>
        <taxon>Pseudomonadota</taxon>
        <taxon>Gammaproteobacteria</taxon>
        <taxon>Lysobacterales</taxon>
        <taxon>Lysobacteraceae</taxon>
        <taxon>Stenotrophomonas</taxon>
        <taxon>Stenotrophomonas maltophilia group</taxon>
    </lineage>
</organism>
<dbReference type="AlphaFoldDB" id="B2FK38"/>
<dbReference type="EC" id="2.1.1.72" evidence="1"/>
<evidence type="ECO:0000313" key="5">
    <source>
        <dbReference type="Proteomes" id="UP000008840"/>
    </source>
</evidence>
<comment type="catalytic activity">
    <reaction evidence="2">
        <text>a 2'-deoxyadenosine in DNA + S-adenosyl-L-methionine = an N(6)-methyl-2'-deoxyadenosine in DNA + S-adenosyl-L-homocysteine + H(+)</text>
        <dbReference type="Rhea" id="RHEA:15197"/>
        <dbReference type="Rhea" id="RHEA-COMP:12418"/>
        <dbReference type="Rhea" id="RHEA-COMP:12419"/>
        <dbReference type="ChEBI" id="CHEBI:15378"/>
        <dbReference type="ChEBI" id="CHEBI:57856"/>
        <dbReference type="ChEBI" id="CHEBI:59789"/>
        <dbReference type="ChEBI" id="CHEBI:90615"/>
        <dbReference type="ChEBI" id="CHEBI:90616"/>
        <dbReference type="EC" id="2.1.1.72"/>
    </reaction>
</comment>
<dbReference type="Proteomes" id="UP000008840">
    <property type="component" value="Chromosome"/>
</dbReference>
<gene>
    <name evidence="4" type="ordered locus">Smlt1660</name>
</gene>
<name>B2FK38_STRMK</name>
<proteinExistence type="predicted"/>
<dbReference type="GO" id="GO:0009007">
    <property type="term" value="F:site-specific DNA-methyltransferase (adenine-specific) activity"/>
    <property type="evidence" value="ECO:0007669"/>
    <property type="project" value="InterPro"/>
</dbReference>
<evidence type="ECO:0000256" key="2">
    <source>
        <dbReference type="ARBA" id="ARBA00047942"/>
    </source>
</evidence>
<protein>
    <recommendedName>
        <fullName evidence="1">site-specific DNA-methyltransferase (adenine-specific)</fullName>
        <ecNumber evidence="1">2.1.1.72</ecNumber>
    </recommendedName>
</protein>
<evidence type="ECO:0000256" key="1">
    <source>
        <dbReference type="ARBA" id="ARBA00011900"/>
    </source>
</evidence>
<reference evidence="4 5" key="1">
    <citation type="journal article" date="2008" name="Genome Biol.">
        <title>The complete genome, comparative and functional analysis of Stenotrophomonas maltophilia reveals an organism heavily shielded by drug resistance determinants.</title>
        <authorList>
            <person name="Crossman L.C."/>
            <person name="Gould V.C."/>
            <person name="Dow J.M."/>
            <person name="Vernikos G.S."/>
            <person name="Okazaki A."/>
            <person name="Sebaihia M."/>
            <person name="Saunders D."/>
            <person name="Arrowsmith C."/>
            <person name="Carver T."/>
            <person name="Peters N."/>
            <person name="Adlem E."/>
            <person name="Kerhornou A."/>
            <person name="Lord A."/>
            <person name="Murphy L."/>
            <person name="Seeger K."/>
            <person name="Squares R."/>
            <person name="Rutter S."/>
            <person name="Quail M.A."/>
            <person name="Rajandream M.A."/>
            <person name="Harris D."/>
            <person name="Churcher C."/>
            <person name="Bentley S.D."/>
            <person name="Parkhill J."/>
            <person name="Thomson N.R."/>
            <person name="Avison M.B."/>
        </authorList>
    </citation>
    <scope>NUCLEOTIDE SEQUENCE [LARGE SCALE GENOMIC DNA]</scope>
    <source>
        <strain evidence="4 5">K279a</strain>
    </source>
</reference>
<dbReference type="HOGENOM" id="CLU_122877_0_0_6"/>
<accession>B2FK38</accession>
<evidence type="ECO:0000313" key="4">
    <source>
        <dbReference type="EMBL" id="CAQ45188.1"/>
    </source>
</evidence>
<dbReference type="SUPFAM" id="SSF53335">
    <property type="entry name" value="S-adenosyl-L-methionine-dependent methyltransferases"/>
    <property type="match status" value="1"/>
</dbReference>
<keyword evidence="5" id="KW-1185">Reference proteome</keyword>
<dbReference type="InterPro" id="IPR023095">
    <property type="entry name" value="Ade_MeTrfase_dom_2"/>
</dbReference>